<dbReference type="PANTHER" id="PTHR34148:SF1">
    <property type="entry name" value="ADENOSYLCOBINAMIDE-GDP RIBAZOLETRANSFERASE"/>
    <property type="match status" value="1"/>
</dbReference>
<evidence type="ECO:0000256" key="10">
    <source>
        <dbReference type="ARBA" id="ARBA00022692"/>
    </source>
</evidence>
<comment type="catalytic activity">
    <reaction evidence="18 19">
        <text>alpha-ribazole 5'-phosphate + adenosylcob(III)inamide-GDP = adenosylcob(III)alamin 5'-phosphate + GMP + H(+)</text>
        <dbReference type="Rhea" id="RHEA:23560"/>
        <dbReference type="ChEBI" id="CHEBI:15378"/>
        <dbReference type="ChEBI" id="CHEBI:57918"/>
        <dbReference type="ChEBI" id="CHEBI:58115"/>
        <dbReference type="ChEBI" id="CHEBI:60487"/>
        <dbReference type="ChEBI" id="CHEBI:60493"/>
        <dbReference type="EC" id="2.7.8.26"/>
    </reaction>
</comment>
<comment type="caution">
    <text evidence="20">The sequence shown here is derived from an EMBL/GenBank/DDBJ whole genome shotgun (WGS) entry which is preliminary data.</text>
</comment>
<evidence type="ECO:0000256" key="15">
    <source>
        <dbReference type="ARBA" id="ARBA00032605"/>
    </source>
</evidence>
<keyword evidence="8 19" id="KW-0169">Cobalamin biosynthesis</keyword>
<evidence type="ECO:0000256" key="6">
    <source>
        <dbReference type="ARBA" id="ARBA00015850"/>
    </source>
</evidence>
<dbReference type="GO" id="GO:0008818">
    <property type="term" value="F:cobalamin 5'-phosphate synthase activity"/>
    <property type="evidence" value="ECO:0007669"/>
    <property type="project" value="UniProtKB-UniRule"/>
</dbReference>
<evidence type="ECO:0000256" key="18">
    <source>
        <dbReference type="ARBA" id="ARBA00049504"/>
    </source>
</evidence>
<keyword evidence="7 19" id="KW-1003">Cell membrane</keyword>
<evidence type="ECO:0000256" key="3">
    <source>
        <dbReference type="ARBA" id="ARBA00004663"/>
    </source>
</evidence>
<evidence type="ECO:0000256" key="17">
    <source>
        <dbReference type="ARBA" id="ARBA00048623"/>
    </source>
</evidence>
<dbReference type="EMBL" id="NEXF01000021">
    <property type="protein sequence ID" value="PSO09129.1"/>
    <property type="molecule type" value="Genomic_DNA"/>
</dbReference>
<evidence type="ECO:0000256" key="19">
    <source>
        <dbReference type="HAMAP-Rule" id="MF_00719"/>
    </source>
</evidence>
<evidence type="ECO:0000313" key="21">
    <source>
        <dbReference type="Proteomes" id="UP000242015"/>
    </source>
</evidence>
<feature type="transmembrane region" description="Helical" evidence="19">
    <location>
        <begin position="228"/>
        <end position="247"/>
    </location>
</feature>
<evidence type="ECO:0000256" key="12">
    <source>
        <dbReference type="ARBA" id="ARBA00022989"/>
    </source>
</evidence>
<keyword evidence="13 19" id="KW-0472">Membrane</keyword>
<comment type="function">
    <text evidence="14 19">Joins adenosylcobinamide-GDP and alpha-ribazole to generate adenosylcobalamin (Ado-cobalamin). Also synthesizes adenosylcobalamin 5'-phosphate from adenosylcobinamide-GDP and alpha-ribazole 5'-phosphate.</text>
</comment>
<comment type="subcellular location">
    <subcellularLocation>
        <location evidence="2 19">Cell membrane</location>
        <topology evidence="2 19">Multi-pass membrane protein</topology>
    </subcellularLocation>
</comment>
<evidence type="ECO:0000256" key="13">
    <source>
        <dbReference type="ARBA" id="ARBA00023136"/>
    </source>
</evidence>
<keyword evidence="9 19" id="KW-0808">Transferase</keyword>
<keyword evidence="12 19" id="KW-1133">Transmembrane helix</keyword>
<dbReference type="Pfam" id="PF02654">
    <property type="entry name" value="CobS"/>
    <property type="match status" value="1"/>
</dbReference>
<evidence type="ECO:0000256" key="16">
    <source>
        <dbReference type="ARBA" id="ARBA00032853"/>
    </source>
</evidence>
<evidence type="ECO:0000256" key="14">
    <source>
        <dbReference type="ARBA" id="ARBA00025228"/>
    </source>
</evidence>
<dbReference type="GO" id="GO:0009236">
    <property type="term" value="P:cobalamin biosynthetic process"/>
    <property type="evidence" value="ECO:0007669"/>
    <property type="project" value="UniProtKB-UniRule"/>
</dbReference>
<evidence type="ECO:0000313" key="20">
    <source>
        <dbReference type="EMBL" id="PSO09129.1"/>
    </source>
</evidence>
<dbReference type="AlphaFoldDB" id="A0A2R6CE09"/>
<comment type="similarity">
    <text evidence="4 19">Belongs to the CobS family.</text>
</comment>
<evidence type="ECO:0000256" key="11">
    <source>
        <dbReference type="ARBA" id="ARBA00022842"/>
    </source>
</evidence>
<keyword evidence="10 19" id="KW-0812">Transmembrane</keyword>
<evidence type="ECO:0000256" key="5">
    <source>
        <dbReference type="ARBA" id="ARBA00013200"/>
    </source>
</evidence>
<dbReference type="UniPathway" id="UPA00148">
    <property type="reaction ID" value="UER00238"/>
</dbReference>
<evidence type="ECO:0000256" key="4">
    <source>
        <dbReference type="ARBA" id="ARBA00010561"/>
    </source>
</evidence>
<dbReference type="NCBIfam" id="TIGR00317">
    <property type="entry name" value="cobS"/>
    <property type="match status" value="1"/>
</dbReference>
<protein>
    <recommendedName>
        <fullName evidence="6 19">Adenosylcobinamide-GDP ribazoletransferase</fullName>
        <ecNumber evidence="5 19">2.7.8.26</ecNumber>
    </recommendedName>
    <alternativeName>
        <fullName evidence="16 19">Cobalamin synthase</fullName>
    </alternativeName>
    <alternativeName>
        <fullName evidence="15 19">Cobalamin-5'-phosphate synthase</fullName>
    </alternativeName>
</protein>
<reference evidence="20 21" key="1">
    <citation type="submission" date="2017-04" db="EMBL/GenBank/DDBJ databases">
        <title>Novel microbial lineages endemic to geothermal iron-oxide mats fill important gaps in the evolutionary history of Archaea.</title>
        <authorList>
            <person name="Jay Z.J."/>
            <person name="Beam J.P."/>
            <person name="Dlakic M."/>
            <person name="Rusch D.B."/>
            <person name="Kozubal M.A."/>
            <person name="Inskeep W.P."/>
        </authorList>
    </citation>
    <scope>NUCLEOTIDE SEQUENCE [LARGE SCALE GENOMIC DNA]</scope>
    <source>
        <strain evidence="20">BE_D</strain>
    </source>
</reference>
<evidence type="ECO:0000256" key="8">
    <source>
        <dbReference type="ARBA" id="ARBA00022573"/>
    </source>
</evidence>
<comment type="cofactor">
    <cofactor evidence="1 19">
        <name>Mg(2+)</name>
        <dbReference type="ChEBI" id="CHEBI:18420"/>
    </cofactor>
</comment>
<evidence type="ECO:0000256" key="2">
    <source>
        <dbReference type="ARBA" id="ARBA00004651"/>
    </source>
</evidence>
<dbReference type="GO" id="GO:0051073">
    <property type="term" value="F:adenosylcobinamide-GDP ribazoletransferase activity"/>
    <property type="evidence" value="ECO:0007669"/>
    <property type="project" value="UniProtKB-UniRule"/>
</dbReference>
<dbReference type="InterPro" id="IPR003805">
    <property type="entry name" value="CobS"/>
</dbReference>
<keyword evidence="11 19" id="KW-0460">Magnesium</keyword>
<sequence length="248" mass="25918">MSLLRWVRAALSFLTAIPMPPGFSEINDVASATPIFPLVGYLTGGVSGLILYLSLRVFNPYISSALAVTALILVTGANEFDGLADFADGAMCVGSPQKRLEVMRDPHLGVGGLTGGVLTLTLQLFSWAQLSTRPFAATLVYEVFGKLSMVYLSTLGNPVSHSSAEPVVRHMRTRRGAVLAAASTLLCVPVTLLLGPVLTVLLVALDFVCSTLLAAVSRKLIGGVSGDVFGAANIMAGLACTLLIVALR</sequence>
<accession>A0A2R6CE09</accession>
<dbReference type="Proteomes" id="UP000242015">
    <property type="component" value="Unassembled WGS sequence"/>
</dbReference>
<evidence type="ECO:0000256" key="9">
    <source>
        <dbReference type="ARBA" id="ARBA00022679"/>
    </source>
</evidence>
<dbReference type="GO" id="GO:0005886">
    <property type="term" value="C:plasma membrane"/>
    <property type="evidence" value="ECO:0007669"/>
    <property type="project" value="UniProtKB-SubCell"/>
</dbReference>
<feature type="transmembrane region" description="Helical" evidence="19">
    <location>
        <begin position="108"/>
        <end position="128"/>
    </location>
</feature>
<name>A0A2R6CE09_9ARCH</name>
<proteinExistence type="inferred from homology"/>
<dbReference type="PANTHER" id="PTHR34148">
    <property type="entry name" value="ADENOSYLCOBINAMIDE-GDP RIBAZOLETRANSFERASE"/>
    <property type="match status" value="1"/>
</dbReference>
<dbReference type="EC" id="2.7.8.26" evidence="5 19"/>
<feature type="transmembrane region" description="Helical" evidence="19">
    <location>
        <begin position="34"/>
        <end position="55"/>
    </location>
</feature>
<feature type="transmembrane region" description="Helical" evidence="19">
    <location>
        <begin position="176"/>
        <end position="194"/>
    </location>
</feature>
<evidence type="ECO:0000256" key="1">
    <source>
        <dbReference type="ARBA" id="ARBA00001946"/>
    </source>
</evidence>
<evidence type="ECO:0000256" key="7">
    <source>
        <dbReference type="ARBA" id="ARBA00022475"/>
    </source>
</evidence>
<gene>
    <name evidence="19" type="primary">cobS</name>
    <name evidence="20" type="ORF">B9Q04_01995</name>
</gene>
<comment type="pathway">
    <text evidence="3 19">Cofactor biosynthesis; adenosylcobalamin biosynthesis; adenosylcobalamin from cob(II)yrinate a,c-diamide: step 7/7.</text>
</comment>
<comment type="catalytic activity">
    <reaction evidence="17 19">
        <text>alpha-ribazole + adenosylcob(III)inamide-GDP = adenosylcob(III)alamin + GMP + H(+)</text>
        <dbReference type="Rhea" id="RHEA:16049"/>
        <dbReference type="ChEBI" id="CHEBI:10329"/>
        <dbReference type="ChEBI" id="CHEBI:15378"/>
        <dbReference type="ChEBI" id="CHEBI:18408"/>
        <dbReference type="ChEBI" id="CHEBI:58115"/>
        <dbReference type="ChEBI" id="CHEBI:60487"/>
        <dbReference type="EC" id="2.7.8.26"/>
    </reaction>
</comment>
<organism evidence="20 21">
    <name type="scientific">Candidatus Marsarchaeota G2 archaeon BE_D</name>
    <dbReference type="NCBI Taxonomy" id="1978158"/>
    <lineage>
        <taxon>Archaea</taxon>
        <taxon>Candidatus Marsarchaeota</taxon>
        <taxon>Candidatus Marsarchaeota group 2</taxon>
    </lineage>
</organism>
<dbReference type="HAMAP" id="MF_00719">
    <property type="entry name" value="CobS"/>
    <property type="match status" value="1"/>
</dbReference>